<organism evidence="1">
    <name type="scientific">Physcomitrium patens</name>
    <name type="common">Spreading-leaved earth moss</name>
    <name type="synonym">Physcomitrella patens</name>
    <dbReference type="NCBI Taxonomy" id="3218"/>
    <lineage>
        <taxon>Eukaryota</taxon>
        <taxon>Viridiplantae</taxon>
        <taxon>Streptophyta</taxon>
        <taxon>Embryophyta</taxon>
        <taxon>Bryophyta</taxon>
        <taxon>Bryophytina</taxon>
        <taxon>Bryopsida</taxon>
        <taxon>Funariidae</taxon>
        <taxon>Funariales</taxon>
        <taxon>Funariaceae</taxon>
        <taxon>Physcomitrium</taxon>
    </lineage>
</organism>
<dbReference type="InParanoid" id="A0A2K1JKL4"/>
<dbReference type="Proteomes" id="UP000006727">
    <property type="component" value="Chromosome 13"/>
</dbReference>
<gene>
    <name evidence="1" type="ORF">PHYPA_016910</name>
</gene>
<dbReference type="Gramene" id="Pp3c13_3200V3.1">
    <property type="protein sequence ID" value="Pp3c13_3200V3.1"/>
    <property type="gene ID" value="Pp3c13_3200"/>
</dbReference>
<dbReference type="EnsemblPlants" id="Pp3c13_3200V3.1">
    <property type="protein sequence ID" value="Pp3c13_3200V3.1"/>
    <property type="gene ID" value="Pp3c13_3200"/>
</dbReference>
<reference evidence="2" key="3">
    <citation type="submission" date="2020-12" db="UniProtKB">
        <authorList>
            <consortium name="EnsemblPlants"/>
        </authorList>
    </citation>
    <scope>IDENTIFICATION</scope>
</reference>
<name>A0A2K1JKL4_PHYPA</name>
<reference evidence="1 3" key="1">
    <citation type="journal article" date="2008" name="Science">
        <title>The Physcomitrella genome reveals evolutionary insights into the conquest of land by plants.</title>
        <authorList>
            <person name="Rensing S."/>
            <person name="Lang D."/>
            <person name="Zimmer A."/>
            <person name="Terry A."/>
            <person name="Salamov A."/>
            <person name="Shapiro H."/>
            <person name="Nishiyama T."/>
            <person name="Perroud P.-F."/>
            <person name="Lindquist E."/>
            <person name="Kamisugi Y."/>
            <person name="Tanahashi T."/>
            <person name="Sakakibara K."/>
            <person name="Fujita T."/>
            <person name="Oishi K."/>
            <person name="Shin-I T."/>
            <person name="Kuroki Y."/>
            <person name="Toyoda A."/>
            <person name="Suzuki Y."/>
            <person name="Hashimoto A."/>
            <person name="Yamaguchi K."/>
            <person name="Sugano A."/>
            <person name="Kohara Y."/>
            <person name="Fujiyama A."/>
            <person name="Anterola A."/>
            <person name="Aoki S."/>
            <person name="Ashton N."/>
            <person name="Barbazuk W.B."/>
            <person name="Barker E."/>
            <person name="Bennetzen J."/>
            <person name="Bezanilla M."/>
            <person name="Blankenship R."/>
            <person name="Cho S.H."/>
            <person name="Dutcher S."/>
            <person name="Estelle M."/>
            <person name="Fawcett J.A."/>
            <person name="Gundlach H."/>
            <person name="Hanada K."/>
            <person name="Heyl A."/>
            <person name="Hicks K.A."/>
            <person name="Hugh J."/>
            <person name="Lohr M."/>
            <person name="Mayer K."/>
            <person name="Melkozernov A."/>
            <person name="Murata T."/>
            <person name="Nelson D."/>
            <person name="Pils B."/>
            <person name="Prigge M."/>
            <person name="Reiss B."/>
            <person name="Renner T."/>
            <person name="Rombauts S."/>
            <person name="Rushton P."/>
            <person name="Sanderfoot A."/>
            <person name="Schween G."/>
            <person name="Shiu S.-H."/>
            <person name="Stueber K."/>
            <person name="Theodoulou F.L."/>
            <person name="Tu H."/>
            <person name="Van de Peer Y."/>
            <person name="Verrier P.J."/>
            <person name="Waters E."/>
            <person name="Wood A."/>
            <person name="Yang L."/>
            <person name="Cove D."/>
            <person name="Cuming A."/>
            <person name="Hasebe M."/>
            <person name="Lucas S."/>
            <person name="Mishler D.B."/>
            <person name="Reski R."/>
            <person name="Grigoriev I."/>
            <person name="Quatrano R.S."/>
            <person name="Boore J.L."/>
        </authorList>
    </citation>
    <scope>NUCLEOTIDE SEQUENCE [LARGE SCALE GENOMIC DNA]</scope>
    <source>
        <strain evidence="2 3">cv. Gransden 2004</strain>
    </source>
</reference>
<proteinExistence type="predicted"/>
<evidence type="ECO:0000313" key="2">
    <source>
        <dbReference type="EnsemblPlants" id="Pp3c13_3200V3.1"/>
    </source>
</evidence>
<evidence type="ECO:0000313" key="3">
    <source>
        <dbReference type="Proteomes" id="UP000006727"/>
    </source>
</evidence>
<keyword evidence="3" id="KW-1185">Reference proteome</keyword>
<sequence>MVPSSYSPKSLTKIDAIVLTLQYHI</sequence>
<accession>A0A2K1JKL4</accession>
<protein>
    <submittedName>
        <fullName evidence="1 2">Uncharacterized protein</fullName>
    </submittedName>
</protein>
<dbReference type="AlphaFoldDB" id="A0A2K1JKL4"/>
<reference evidence="1 3" key="2">
    <citation type="journal article" date="2018" name="Plant J.">
        <title>The Physcomitrella patens chromosome-scale assembly reveals moss genome structure and evolution.</title>
        <authorList>
            <person name="Lang D."/>
            <person name="Ullrich K.K."/>
            <person name="Murat F."/>
            <person name="Fuchs J."/>
            <person name="Jenkins J."/>
            <person name="Haas F.B."/>
            <person name="Piednoel M."/>
            <person name="Gundlach H."/>
            <person name="Van Bel M."/>
            <person name="Meyberg R."/>
            <person name="Vives C."/>
            <person name="Morata J."/>
            <person name="Symeonidi A."/>
            <person name="Hiss M."/>
            <person name="Muchero W."/>
            <person name="Kamisugi Y."/>
            <person name="Saleh O."/>
            <person name="Blanc G."/>
            <person name="Decker E.L."/>
            <person name="van Gessel N."/>
            <person name="Grimwood J."/>
            <person name="Hayes R.D."/>
            <person name="Graham S.W."/>
            <person name="Gunter L.E."/>
            <person name="McDaniel S.F."/>
            <person name="Hoernstein S.N.W."/>
            <person name="Larsson A."/>
            <person name="Li F.W."/>
            <person name="Perroud P.F."/>
            <person name="Phillips J."/>
            <person name="Ranjan P."/>
            <person name="Rokshar D.S."/>
            <person name="Rothfels C.J."/>
            <person name="Schneider L."/>
            <person name="Shu S."/>
            <person name="Stevenson D.W."/>
            <person name="Thummler F."/>
            <person name="Tillich M."/>
            <person name="Villarreal Aguilar J.C."/>
            <person name="Widiez T."/>
            <person name="Wong G.K."/>
            <person name="Wymore A."/>
            <person name="Zhang Y."/>
            <person name="Zimmer A.D."/>
            <person name="Quatrano R.S."/>
            <person name="Mayer K.F.X."/>
            <person name="Goodstein D."/>
            <person name="Casacuberta J.M."/>
            <person name="Vandepoele K."/>
            <person name="Reski R."/>
            <person name="Cuming A.C."/>
            <person name="Tuskan G.A."/>
            <person name="Maumus F."/>
            <person name="Salse J."/>
            <person name="Schmutz J."/>
            <person name="Rensing S.A."/>
        </authorList>
    </citation>
    <scope>NUCLEOTIDE SEQUENCE [LARGE SCALE GENOMIC DNA]</scope>
    <source>
        <strain evidence="2 3">cv. Gransden 2004</strain>
    </source>
</reference>
<evidence type="ECO:0000313" key="1">
    <source>
        <dbReference type="EMBL" id="PNR42081.1"/>
    </source>
</evidence>
<dbReference type="EMBL" id="ABEU02000013">
    <property type="protein sequence ID" value="PNR42081.1"/>
    <property type="molecule type" value="Genomic_DNA"/>
</dbReference>